<dbReference type="Gene3D" id="3.60.130.30">
    <property type="match status" value="1"/>
</dbReference>
<dbReference type="EMBL" id="ML179091">
    <property type="protein sequence ID" value="THV01341.1"/>
    <property type="molecule type" value="Genomic_DNA"/>
</dbReference>
<evidence type="ECO:0000313" key="1">
    <source>
        <dbReference type="EMBL" id="THV01341.1"/>
    </source>
</evidence>
<dbReference type="Proteomes" id="UP000297245">
    <property type="component" value="Unassembled WGS sequence"/>
</dbReference>
<protein>
    <recommendedName>
        <fullName evidence="3">2OGFeDO JBP1/TET oxygenase domain-containing protein</fullName>
    </recommendedName>
</protein>
<evidence type="ECO:0008006" key="3">
    <source>
        <dbReference type="Google" id="ProtNLM"/>
    </source>
</evidence>
<feature type="non-terminal residue" evidence="1">
    <location>
        <position position="1"/>
    </location>
</feature>
<sequence length="290" mass="33183">CTPNPITDKSETVIGCMVPPPTEEWAGKMNEEATSALEREKANQQKKKRSGITFKEKEEAHRRGNYLLKADGLSCGGGQTVLKRIYHSKRNRAALNRLRNEKAFIRIAGHMSAAFAHWSPRLFDYYREVTKQLKAHDPSLFFNFSNSVFCCATYNFGPQTVALEHLDHLNYIAGWCGITALGHFDSKKGGHIVLWDLKLVLEFPPGWTILIPSSYIRHSNTCISPGETRYSFTQYTAGSIFRYVQDGFQMRTQMTKEDRKEAEKKQRERINVDLNMYSTISELKALYVVQ</sequence>
<keyword evidence="2" id="KW-1185">Reference proteome</keyword>
<reference evidence="1 2" key="1">
    <citation type="journal article" date="2019" name="Nat. Ecol. Evol.">
        <title>Megaphylogeny resolves global patterns of mushroom evolution.</title>
        <authorList>
            <person name="Varga T."/>
            <person name="Krizsan K."/>
            <person name="Foldi C."/>
            <person name="Dima B."/>
            <person name="Sanchez-Garcia M."/>
            <person name="Sanchez-Ramirez S."/>
            <person name="Szollosi G.J."/>
            <person name="Szarkandi J.G."/>
            <person name="Papp V."/>
            <person name="Albert L."/>
            <person name="Andreopoulos W."/>
            <person name="Angelini C."/>
            <person name="Antonin V."/>
            <person name="Barry K.W."/>
            <person name="Bougher N.L."/>
            <person name="Buchanan P."/>
            <person name="Buyck B."/>
            <person name="Bense V."/>
            <person name="Catcheside P."/>
            <person name="Chovatia M."/>
            <person name="Cooper J."/>
            <person name="Damon W."/>
            <person name="Desjardin D."/>
            <person name="Finy P."/>
            <person name="Geml J."/>
            <person name="Haridas S."/>
            <person name="Hughes K."/>
            <person name="Justo A."/>
            <person name="Karasinski D."/>
            <person name="Kautmanova I."/>
            <person name="Kiss B."/>
            <person name="Kocsube S."/>
            <person name="Kotiranta H."/>
            <person name="LaButti K.M."/>
            <person name="Lechner B.E."/>
            <person name="Liimatainen K."/>
            <person name="Lipzen A."/>
            <person name="Lukacs Z."/>
            <person name="Mihaltcheva S."/>
            <person name="Morgado L.N."/>
            <person name="Niskanen T."/>
            <person name="Noordeloos M.E."/>
            <person name="Ohm R.A."/>
            <person name="Ortiz-Santana B."/>
            <person name="Ovrebo C."/>
            <person name="Racz N."/>
            <person name="Riley R."/>
            <person name="Savchenko A."/>
            <person name="Shiryaev A."/>
            <person name="Soop K."/>
            <person name="Spirin V."/>
            <person name="Szebenyi C."/>
            <person name="Tomsovsky M."/>
            <person name="Tulloss R.E."/>
            <person name="Uehling J."/>
            <person name="Grigoriev I.V."/>
            <person name="Vagvolgyi C."/>
            <person name="Papp T."/>
            <person name="Martin F.M."/>
            <person name="Miettinen O."/>
            <person name="Hibbett D.S."/>
            <person name="Nagy L.G."/>
        </authorList>
    </citation>
    <scope>NUCLEOTIDE SEQUENCE [LARGE SCALE GENOMIC DNA]</scope>
    <source>
        <strain evidence="1 2">CBS 962.96</strain>
    </source>
</reference>
<name>A0A4S8MFU4_DENBC</name>
<organism evidence="1 2">
    <name type="scientific">Dendrothele bispora (strain CBS 962.96)</name>
    <dbReference type="NCBI Taxonomy" id="1314807"/>
    <lineage>
        <taxon>Eukaryota</taxon>
        <taxon>Fungi</taxon>
        <taxon>Dikarya</taxon>
        <taxon>Basidiomycota</taxon>
        <taxon>Agaricomycotina</taxon>
        <taxon>Agaricomycetes</taxon>
        <taxon>Agaricomycetidae</taxon>
        <taxon>Agaricales</taxon>
        <taxon>Agaricales incertae sedis</taxon>
        <taxon>Dendrothele</taxon>
    </lineage>
</organism>
<dbReference type="AlphaFoldDB" id="A0A4S8MFU4"/>
<dbReference type="OrthoDB" id="3245313at2759"/>
<accession>A0A4S8MFU4</accession>
<evidence type="ECO:0000313" key="2">
    <source>
        <dbReference type="Proteomes" id="UP000297245"/>
    </source>
</evidence>
<gene>
    <name evidence="1" type="ORF">K435DRAFT_655477</name>
</gene>
<proteinExistence type="predicted"/>